<feature type="compositionally biased region" description="Low complexity" evidence="1">
    <location>
        <begin position="49"/>
        <end position="63"/>
    </location>
</feature>
<feature type="compositionally biased region" description="Low complexity" evidence="1">
    <location>
        <begin position="423"/>
        <end position="460"/>
    </location>
</feature>
<dbReference type="STRING" id="401625.A0A0P1BE61"/>
<feature type="region of interest" description="Disordered" evidence="1">
    <location>
        <begin position="162"/>
        <end position="476"/>
    </location>
</feature>
<feature type="region of interest" description="Disordered" evidence="1">
    <location>
        <begin position="1"/>
        <end position="109"/>
    </location>
</feature>
<dbReference type="EMBL" id="CCYA01000240">
    <property type="protein sequence ID" value="CEH14208.1"/>
    <property type="molecule type" value="Genomic_DNA"/>
</dbReference>
<dbReference type="GO" id="GO:0003779">
    <property type="term" value="F:actin binding"/>
    <property type="evidence" value="ECO:0007669"/>
    <property type="project" value="TreeGrafter"/>
</dbReference>
<evidence type="ECO:0000313" key="2">
    <source>
        <dbReference type="EMBL" id="CEH14208.1"/>
    </source>
</evidence>
<feature type="compositionally biased region" description="Basic residues" evidence="1">
    <location>
        <begin position="654"/>
        <end position="664"/>
    </location>
</feature>
<feature type="compositionally biased region" description="Basic and acidic residues" evidence="1">
    <location>
        <begin position="625"/>
        <end position="653"/>
    </location>
</feature>
<organism evidence="2 3">
    <name type="scientific">Ceraceosorus bombacis</name>
    <dbReference type="NCBI Taxonomy" id="401625"/>
    <lineage>
        <taxon>Eukaryota</taxon>
        <taxon>Fungi</taxon>
        <taxon>Dikarya</taxon>
        <taxon>Basidiomycota</taxon>
        <taxon>Ustilaginomycotina</taxon>
        <taxon>Exobasidiomycetes</taxon>
        <taxon>Ceraceosorales</taxon>
        <taxon>Ceraceosoraceae</taxon>
        <taxon>Ceraceosorus</taxon>
    </lineage>
</organism>
<dbReference type="GO" id="GO:0030036">
    <property type="term" value="P:actin cytoskeleton organization"/>
    <property type="evidence" value="ECO:0007669"/>
    <property type="project" value="TreeGrafter"/>
</dbReference>
<sequence>MLALNWTPPPSSPLFDEPSSGSATQDEPRSGSNGPLSSSPNVDSLKQVSHSSSTSSLTAPTSSAQGRGASTSPQPRSYAAAAGDRAPARSASTPVHQQVQGPPASQLGYQMPSVANVHAGFRGPLMPGMPGMPAFGQAPPMGTAPNMGSHPQFAWAQYQQMLAAQAQGRHPAPHDHSGSSNAGSASSVTEDGRRRRTTSGPQRAPPLTYNDTLTQQAYPGVSFGSNAPSHMRNNLPGGTMASSSSHSSVVSSTSNSGSSNAPSSFHPYRRGTNSLPRRPDGAPRSASMRSSDSTTTPDTRKDSFSSVSSSVRGAPATPTAHSTTLAAGAGGKKPSPLSRATKASNGQAEDDDDRGAIYGGSDDETADGRATPVATPSKKGGFGKLRKALSFSNMNDVQQAESSPASTRSPLARRVEPANHQQSSGDTNGSSGSTRSTSPPRTPDNGAPIASSSGASISSKRSGRPPIAGSGEASGKRSLFNRKFNSSSDNLSISSTVSSASVMLRKVGNLGKLARRRSLAGLTNMFNKDRDAGREGIHDDDFGAPSNALDEQPAPKDKKAEKSKKGAPAAASVSHATVELESADMMTPAASYVRQHQLQMRAEAEARAERERIAAAALAAAAEAEARSAKNRSKTTDDAAENRQKMVEREKERLKSKRGWRKKLIGGSSDPTPTPAPTGLETMPYTENEPGDAGARYGSAAAQAGPMAGSSASGYEDSKYDAAYDDEELEPPRLPGMRASGEDSGDEFGETDSLRHWGEGIEQARASAANVKSVRPILKNSLSVNNLQAAAGNNGGGSSPGGFEKPFAGRLRANSYDANQSGLGVGGASGGVPSMSHVSSTPVGTDRIDGVAPRPESPAAGDRSSSDTTPTSRVPPQPLGHHANSSMPTLSLMMSPNGGPTGRSVTAPQKKRILFADQQIFHSTWPAHVYDRRGELATCNRLTPLLAQRIKEELNTYKMEEMAVAPSSRIYTHFFV</sequence>
<proteinExistence type="predicted"/>
<keyword evidence="3" id="KW-1185">Reference proteome</keyword>
<feature type="compositionally biased region" description="Low complexity" evidence="1">
    <location>
        <begin position="238"/>
        <end position="266"/>
    </location>
</feature>
<dbReference type="PANTHER" id="PTHR12751">
    <property type="entry name" value="PHOSPHATASE AND ACTIN REGULATOR PHACTR"/>
    <property type="match status" value="1"/>
</dbReference>
<feature type="compositionally biased region" description="Basic and acidic residues" evidence="1">
    <location>
        <begin position="529"/>
        <end position="541"/>
    </location>
</feature>
<feature type="region of interest" description="Disordered" evidence="1">
    <location>
        <begin position="822"/>
        <end position="891"/>
    </location>
</feature>
<dbReference type="AlphaFoldDB" id="A0A0P1BE61"/>
<feature type="compositionally biased region" description="Low complexity" evidence="1">
    <location>
        <begin position="178"/>
        <end position="187"/>
    </location>
</feature>
<dbReference type="OrthoDB" id="5563016at2759"/>
<feature type="region of interest" description="Disordered" evidence="1">
    <location>
        <begin position="625"/>
        <end position="752"/>
    </location>
</feature>
<accession>A0A0P1BE61</accession>
<feature type="compositionally biased region" description="Polar residues" evidence="1">
    <location>
        <begin position="209"/>
        <end position="232"/>
    </location>
</feature>
<feature type="compositionally biased region" description="Polar residues" evidence="1">
    <location>
        <begin position="390"/>
        <end position="409"/>
    </location>
</feature>
<dbReference type="PANTHER" id="PTHR12751:SF18">
    <property type="entry name" value="PHOSPHATASE AND ACTIN REGULATOR 1"/>
    <property type="match status" value="1"/>
</dbReference>
<evidence type="ECO:0000256" key="1">
    <source>
        <dbReference type="SAM" id="MobiDB-lite"/>
    </source>
</evidence>
<protein>
    <submittedName>
        <fullName evidence="2">PHOSPHATASE AND ACTIN REGULATOR (PHACTR)</fullName>
    </submittedName>
</protein>
<feature type="compositionally biased region" description="Low complexity" evidence="1">
    <location>
        <begin position="76"/>
        <end position="92"/>
    </location>
</feature>
<feature type="compositionally biased region" description="Polar residues" evidence="1">
    <location>
        <begin position="64"/>
        <end position="75"/>
    </location>
</feature>
<evidence type="ECO:0000313" key="3">
    <source>
        <dbReference type="Proteomes" id="UP000054845"/>
    </source>
</evidence>
<feature type="compositionally biased region" description="Low complexity" evidence="1">
    <location>
        <begin position="30"/>
        <end position="41"/>
    </location>
</feature>
<feature type="compositionally biased region" description="Basic and acidic residues" evidence="1">
    <location>
        <begin position="553"/>
        <end position="564"/>
    </location>
</feature>
<reference evidence="2 3" key="1">
    <citation type="submission" date="2014-09" db="EMBL/GenBank/DDBJ databases">
        <authorList>
            <person name="Magalhaes I.L.F."/>
            <person name="Oliveira U."/>
            <person name="Santos F.R."/>
            <person name="Vidigal T.H.D.A."/>
            <person name="Brescovit A.D."/>
            <person name="Santos A.J."/>
        </authorList>
    </citation>
    <scope>NUCLEOTIDE SEQUENCE [LARGE SCALE GENOMIC DNA]</scope>
</reference>
<dbReference type="Proteomes" id="UP000054845">
    <property type="component" value="Unassembled WGS sequence"/>
</dbReference>
<feature type="compositionally biased region" description="Low complexity" evidence="1">
    <location>
        <begin position="862"/>
        <end position="872"/>
    </location>
</feature>
<feature type="region of interest" description="Disordered" evidence="1">
    <location>
        <begin position="529"/>
        <end position="575"/>
    </location>
</feature>
<name>A0A0P1BE61_9BASI</name>
<feature type="compositionally biased region" description="Low complexity" evidence="1">
    <location>
        <begin position="691"/>
        <end position="705"/>
    </location>
</feature>